<evidence type="ECO:0000313" key="6">
    <source>
        <dbReference type="Proteomes" id="UP000556026"/>
    </source>
</evidence>
<dbReference type="PANTHER" id="PTHR10884:SF14">
    <property type="entry name" value="NADH DEHYDROGENASE [UBIQUINONE] IRON-SULFUR PROTEIN 3, MITOCHONDRIAL"/>
    <property type="match status" value="1"/>
</dbReference>
<name>A0A6V8MFA7_9BACT</name>
<dbReference type="Gene3D" id="3.30.460.80">
    <property type="entry name" value="NADH:ubiquinone oxidoreductase, 30kDa subunit"/>
    <property type="match status" value="1"/>
</dbReference>
<dbReference type="AlphaFoldDB" id="A0A6V8MFA7"/>
<dbReference type="GO" id="GO:0008137">
    <property type="term" value="F:NADH dehydrogenase (ubiquinone) activity"/>
    <property type="evidence" value="ECO:0007669"/>
    <property type="project" value="InterPro"/>
</dbReference>
<keyword evidence="3" id="KW-1003">Cell membrane</keyword>
<evidence type="ECO:0000256" key="3">
    <source>
        <dbReference type="HAMAP-Rule" id="MF_01357"/>
    </source>
</evidence>
<evidence type="ECO:0000313" key="5">
    <source>
        <dbReference type="EMBL" id="GFO58681.1"/>
    </source>
</evidence>
<gene>
    <name evidence="3 5" type="primary">nuoC</name>
    <name evidence="5" type="ORF">GMST_10060</name>
</gene>
<comment type="caution">
    <text evidence="5">The sequence shown here is derived from an EMBL/GenBank/DDBJ whole genome shotgun (WGS) entry which is preliminary data.</text>
</comment>
<keyword evidence="3" id="KW-0874">Quinone</keyword>
<keyword evidence="3" id="KW-1278">Translocase</keyword>
<dbReference type="InterPro" id="IPR037232">
    <property type="entry name" value="NADH_quin_OxRdtase_su_C/D-like"/>
</dbReference>
<keyword evidence="3" id="KW-0520">NAD</keyword>
<dbReference type="HAMAP" id="MF_01357">
    <property type="entry name" value="NDH1_NuoC"/>
    <property type="match status" value="1"/>
</dbReference>
<keyword evidence="3" id="KW-0472">Membrane</keyword>
<evidence type="ECO:0000256" key="1">
    <source>
        <dbReference type="ARBA" id="ARBA00007569"/>
    </source>
</evidence>
<dbReference type="GO" id="GO:0048038">
    <property type="term" value="F:quinone binding"/>
    <property type="evidence" value="ECO:0007669"/>
    <property type="project" value="UniProtKB-KW"/>
</dbReference>
<dbReference type="SUPFAM" id="SSF143243">
    <property type="entry name" value="Nqo5-like"/>
    <property type="match status" value="1"/>
</dbReference>
<keyword evidence="3" id="KW-0830">Ubiquinone</keyword>
<comment type="catalytic activity">
    <reaction evidence="3">
        <text>a quinone + NADH + 5 H(+)(in) = a quinol + NAD(+) + 4 H(+)(out)</text>
        <dbReference type="Rhea" id="RHEA:57888"/>
        <dbReference type="ChEBI" id="CHEBI:15378"/>
        <dbReference type="ChEBI" id="CHEBI:24646"/>
        <dbReference type="ChEBI" id="CHEBI:57540"/>
        <dbReference type="ChEBI" id="CHEBI:57945"/>
        <dbReference type="ChEBI" id="CHEBI:132124"/>
    </reaction>
</comment>
<proteinExistence type="inferred from homology"/>
<dbReference type="PANTHER" id="PTHR10884">
    <property type="entry name" value="NADH DEHYDROGENASE UBIQUINONE IRON-SULFUR PROTEIN 3"/>
    <property type="match status" value="1"/>
</dbReference>
<evidence type="ECO:0000256" key="2">
    <source>
        <dbReference type="ARBA" id="ARBA00022448"/>
    </source>
</evidence>
<dbReference type="InterPro" id="IPR001268">
    <property type="entry name" value="NADH_UbQ_OxRdtase_30kDa_su"/>
</dbReference>
<keyword evidence="2 3" id="KW-0813">Transport</keyword>
<dbReference type="EMBL" id="BLXX01000002">
    <property type="protein sequence ID" value="GFO58681.1"/>
    <property type="molecule type" value="Genomic_DNA"/>
</dbReference>
<comment type="function">
    <text evidence="3">NDH-1 shuttles electrons from NADH, via FMN and iron-sulfur (Fe-S) centers, to quinones in the respiratory chain. The immediate electron acceptor for the enzyme in this species is believed to be ubiquinone. Couples the redox reaction to proton translocation (for every two electrons transferred, four hydrogen ions are translocated across the cytoplasmic membrane), and thus conserves the redox energy in a proton gradient.</text>
</comment>
<dbReference type="Proteomes" id="UP000556026">
    <property type="component" value="Unassembled WGS sequence"/>
</dbReference>
<evidence type="ECO:0000259" key="4">
    <source>
        <dbReference type="Pfam" id="PF00329"/>
    </source>
</evidence>
<dbReference type="GO" id="GO:0005886">
    <property type="term" value="C:plasma membrane"/>
    <property type="evidence" value="ECO:0007669"/>
    <property type="project" value="UniProtKB-SubCell"/>
</dbReference>
<reference evidence="6" key="1">
    <citation type="submission" date="2020-06" db="EMBL/GenBank/DDBJ databases">
        <title>Draft genomic sequence of Geomonas sp. Red330.</title>
        <authorList>
            <person name="Itoh H."/>
            <person name="Zhenxing X."/>
            <person name="Ushijima N."/>
            <person name="Masuda Y."/>
            <person name="Shiratori Y."/>
            <person name="Senoo K."/>
        </authorList>
    </citation>
    <scope>NUCLEOTIDE SEQUENCE [LARGE SCALE GENOMIC DNA]</scope>
    <source>
        <strain evidence="6">Red330</strain>
    </source>
</reference>
<sequence length="164" mass="19098">MADMAENNRAVVKLQERFADSVLESKEFRGETTVVVKKEKILEVLKCLKQDLGYNFLTDVTAVDYLGQEPRFMVVYHLYSIPNKERIRIKAPVTESDCTIDSACALWKTADWLEREVYDLMGIRFNNHPNMVRILMTDDWVGHPLRKDYPLQGPDREPYKGRLS</sequence>
<feature type="domain" description="NADH:ubiquinone oxidoreductase 30kDa subunit" evidence="4">
    <location>
        <begin position="34"/>
        <end position="154"/>
    </location>
</feature>
<keyword evidence="6" id="KW-1185">Reference proteome</keyword>
<accession>A0A6V8MFA7</accession>
<protein>
    <recommendedName>
        <fullName evidence="3">NADH-quinone oxidoreductase subunit C</fullName>
        <ecNumber evidence="3">7.1.1.-</ecNumber>
    </recommendedName>
    <alternativeName>
        <fullName evidence="3">NADH dehydrogenase I subunit C</fullName>
    </alternativeName>
    <alternativeName>
        <fullName evidence="3">NDH-1 subunit C</fullName>
    </alternativeName>
</protein>
<comment type="subcellular location">
    <subcellularLocation>
        <location evidence="3">Cell membrane</location>
        <topology evidence="3">Peripheral membrane protein</topology>
        <orientation evidence="3">Cytoplasmic side</orientation>
    </subcellularLocation>
</comment>
<dbReference type="Pfam" id="PF00329">
    <property type="entry name" value="Complex1_30kDa"/>
    <property type="match status" value="1"/>
</dbReference>
<comment type="subunit">
    <text evidence="3">NDH-1 is composed of 14 different subunits. Subunits NuoB, C, D, E, F, and G constitute the peripheral sector of the complex.</text>
</comment>
<dbReference type="EC" id="7.1.1.-" evidence="3"/>
<dbReference type="GO" id="GO:0050136">
    <property type="term" value="F:NADH dehydrogenase (quinone) (non-electrogenic) activity"/>
    <property type="evidence" value="ECO:0007669"/>
    <property type="project" value="UniProtKB-UniRule"/>
</dbReference>
<dbReference type="NCBIfam" id="TIGR01961">
    <property type="entry name" value="NuoC_fam"/>
    <property type="match status" value="1"/>
</dbReference>
<organism evidence="5 6">
    <name type="scientific">Geomonas silvestris</name>
    <dbReference type="NCBI Taxonomy" id="2740184"/>
    <lineage>
        <taxon>Bacteria</taxon>
        <taxon>Pseudomonadati</taxon>
        <taxon>Thermodesulfobacteriota</taxon>
        <taxon>Desulfuromonadia</taxon>
        <taxon>Geobacterales</taxon>
        <taxon>Geobacteraceae</taxon>
        <taxon>Geomonas</taxon>
    </lineage>
</organism>
<dbReference type="InterPro" id="IPR010218">
    <property type="entry name" value="NADH_DH_suC"/>
</dbReference>
<comment type="similarity">
    <text evidence="1 3">Belongs to the complex I 30 kDa subunit family.</text>
</comment>